<gene>
    <name evidence="1" type="ORF">BV22DRAFT_1134545</name>
</gene>
<name>A0ACB8AZ06_9AGAM</name>
<dbReference type="Proteomes" id="UP000790709">
    <property type="component" value="Unassembled WGS sequence"/>
</dbReference>
<evidence type="ECO:0000313" key="1">
    <source>
        <dbReference type="EMBL" id="KAH7918500.1"/>
    </source>
</evidence>
<organism evidence="1 2">
    <name type="scientific">Leucogyrophana mollusca</name>
    <dbReference type="NCBI Taxonomy" id="85980"/>
    <lineage>
        <taxon>Eukaryota</taxon>
        <taxon>Fungi</taxon>
        <taxon>Dikarya</taxon>
        <taxon>Basidiomycota</taxon>
        <taxon>Agaricomycotina</taxon>
        <taxon>Agaricomycetes</taxon>
        <taxon>Agaricomycetidae</taxon>
        <taxon>Boletales</taxon>
        <taxon>Boletales incertae sedis</taxon>
        <taxon>Leucogyrophana</taxon>
    </lineage>
</organism>
<keyword evidence="2" id="KW-1185">Reference proteome</keyword>
<sequence length="1155" mass="129673">MAPIPKTGRTKKAPNVKGVPDIKANIDSELGKKQPVPTLHHAKLGNKYGFKLPVSASQEDNVDPSGNTLQEDMPLKNKSQLEGHTLARDVSPELFSQPHANEGEGKQSVGERYTGADVSPKIKKGWFVDLAVDAAERKQLCDLKKAMLATKDVSLEPGEADNQAEFGEEPDLHPHDIDFDGQPGNESEPQEETNDDSSTDDSSSESSSDSSDDEAAKATLKRKGKAPQLSEHLRQSNGLGLDNEQDPGAANSQTPKSKLQSSQQRGYIHNVKKKSSYPSDDSEIYRRSGTSNHTQLSNPKDPRDARVEEVEDEEARNSSGNHRPKHKMNSLKLKKKDPRAVRVDEVEDKDTPCSADERIQIPQPKGKSLKMTNSRLTKKSKDLRAARVDEVEDKNVPHSAEEICKPNTKPKANSVKPKKKAKDLRVDEVDDKDAPPSADEAAQDLYDNHYSKNRRPHPPDAEHLERIRRSDACDRDTDDEGEEDGAEGGDEEEEPRRMKCYGYTAKDDIEPTPHHLRFYPPTWKTFLEECKVEVRAYAAINNAFSKKKEAIRGFVNEVINMMIVSYNNSSKRVDEGYYPMYRGRMAELLFADLPSWRGEIKKAAVIVPSSYPIFPPQNANMSKSQYIRYVKKAAGKLIRKLVFAHGGKDDEDHTNNFGHTAIRQLLHHFLFRADNQIGMLRKGESGKRIPNRLGFDPTIRVTPQPTKPSFPPTKLALVSDLLLPSLNSPIGCVMGRAPSTVYDILEIVWSNQGFIGRGTTVYCVRSKEGKEYVLKDYWVKANEAGHKAAILEKIVSLKIDGVPTLVEKWNIPFNGQDDTTETLRKGLITKHLPASFCAHIHRCLLMTPVGLSITLFRSQREPLSGLCDVIRNEQLVRVGILHCDISCNNLLLYKLDPKAPPSNTGEEGFCYSPKGTGTLPFLSISLLRILSRNKHKANGKPQERIQYQPADNLESFFYVLLWICTFYSGPDGELCSDKQFKETHCFDWSENALKASSYDAGLNSKEALVFGNYNRVFDGITPYFQNLNDLLLFKWHTYIQTSYTSTHAIPMNHGTIISLLTDTIERLPTPGEEQRQRTLQPLKDGYAELKLEDVLQDTNITPLNPPNPVARILRDWKLLNVRGKIPPYLLLLLSTCCDFSLSVDVTHQSVWYQEH</sequence>
<comment type="caution">
    <text evidence="1">The sequence shown here is derived from an EMBL/GenBank/DDBJ whole genome shotgun (WGS) entry which is preliminary data.</text>
</comment>
<reference evidence="1" key="1">
    <citation type="journal article" date="2021" name="New Phytol.">
        <title>Evolutionary innovations through gain and loss of genes in the ectomycorrhizal Boletales.</title>
        <authorList>
            <person name="Wu G."/>
            <person name="Miyauchi S."/>
            <person name="Morin E."/>
            <person name="Kuo A."/>
            <person name="Drula E."/>
            <person name="Varga T."/>
            <person name="Kohler A."/>
            <person name="Feng B."/>
            <person name="Cao Y."/>
            <person name="Lipzen A."/>
            <person name="Daum C."/>
            <person name="Hundley H."/>
            <person name="Pangilinan J."/>
            <person name="Johnson J."/>
            <person name="Barry K."/>
            <person name="LaButti K."/>
            <person name="Ng V."/>
            <person name="Ahrendt S."/>
            <person name="Min B."/>
            <person name="Choi I.G."/>
            <person name="Park H."/>
            <person name="Plett J.M."/>
            <person name="Magnuson J."/>
            <person name="Spatafora J.W."/>
            <person name="Nagy L.G."/>
            <person name="Henrissat B."/>
            <person name="Grigoriev I.V."/>
            <person name="Yang Z.L."/>
            <person name="Xu J."/>
            <person name="Martin F.M."/>
        </authorList>
    </citation>
    <scope>NUCLEOTIDE SEQUENCE</scope>
    <source>
        <strain evidence="1">KUC20120723A-06</strain>
    </source>
</reference>
<proteinExistence type="predicted"/>
<dbReference type="EMBL" id="MU266778">
    <property type="protein sequence ID" value="KAH7918500.1"/>
    <property type="molecule type" value="Genomic_DNA"/>
</dbReference>
<protein>
    <submittedName>
        <fullName evidence="1">Uncharacterized protein</fullName>
    </submittedName>
</protein>
<accession>A0ACB8AZ06</accession>
<evidence type="ECO:0000313" key="2">
    <source>
        <dbReference type="Proteomes" id="UP000790709"/>
    </source>
</evidence>